<name>A0AAV1RPQ5_9ROSI</name>
<sequence length="73" mass="8118">MEIDDAKKVFGTMVFRGRGFKAMESGLVVLCKGGRKWLSTQTTPSEPFSDLEFNQILQIGGFKIMESGSWIKG</sequence>
<comment type="caution">
    <text evidence="1">The sequence shown here is derived from an EMBL/GenBank/DDBJ whole genome shotgun (WGS) entry which is preliminary data.</text>
</comment>
<protein>
    <submittedName>
        <fullName evidence="1">Uncharacterized protein</fullName>
    </submittedName>
</protein>
<keyword evidence="2" id="KW-1185">Reference proteome</keyword>
<reference evidence="1 2" key="1">
    <citation type="submission" date="2024-01" db="EMBL/GenBank/DDBJ databases">
        <authorList>
            <person name="Waweru B."/>
        </authorList>
    </citation>
    <scope>NUCLEOTIDE SEQUENCE [LARGE SCALE GENOMIC DNA]</scope>
</reference>
<dbReference type="AlphaFoldDB" id="A0AAV1RPQ5"/>
<gene>
    <name evidence="1" type="ORF">DCAF_LOCUS12471</name>
</gene>
<accession>A0AAV1RPQ5</accession>
<dbReference type="Proteomes" id="UP001314170">
    <property type="component" value="Unassembled WGS sequence"/>
</dbReference>
<organism evidence="1 2">
    <name type="scientific">Dovyalis caffra</name>
    <dbReference type="NCBI Taxonomy" id="77055"/>
    <lineage>
        <taxon>Eukaryota</taxon>
        <taxon>Viridiplantae</taxon>
        <taxon>Streptophyta</taxon>
        <taxon>Embryophyta</taxon>
        <taxon>Tracheophyta</taxon>
        <taxon>Spermatophyta</taxon>
        <taxon>Magnoliopsida</taxon>
        <taxon>eudicotyledons</taxon>
        <taxon>Gunneridae</taxon>
        <taxon>Pentapetalae</taxon>
        <taxon>rosids</taxon>
        <taxon>fabids</taxon>
        <taxon>Malpighiales</taxon>
        <taxon>Salicaceae</taxon>
        <taxon>Flacourtieae</taxon>
        <taxon>Dovyalis</taxon>
    </lineage>
</organism>
<dbReference type="EMBL" id="CAWUPB010001087">
    <property type="protein sequence ID" value="CAK7337437.1"/>
    <property type="molecule type" value="Genomic_DNA"/>
</dbReference>
<proteinExistence type="predicted"/>
<evidence type="ECO:0000313" key="1">
    <source>
        <dbReference type="EMBL" id="CAK7337437.1"/>
    </source>
</evidence>
<evidence type="ECO:0000313" key="2">
    <source>
        <dbReference type="Proteomes" id="UP001314170"/>
    </source>
</evidence>